<dbReference type="NCBIfam" id="TIGR00026">
    <property type="entry name" value="hi_GC_TIGR00026"/>
    <property type="match status" value="1"/>
</dbReference>
<proteinExistence type="predicted"/>
<sequence>MTTTETRQLRPGRIDRIGNRLVNALMRLGVSVADSRELAVRGRTSGEWRTTPVNLLTVDGERYLVAPRGHVQWVRNLLAAGGGELRLGRRTETFTATELADDAKPALLRVYLRRWAWEVGRFFENVDADSPDERIREIAPGMPVFRIDRG</sequence>
<name>A0A4Q7V540_PSEST</name>
<gene>
    <name evidence="1" type="ORF">EV383_4675</name>
</gene>
<accession>A0A4Q7V540</accession>
<dbReference type="GO" id="GO:0016491">
    <property type="term" value="F:oxidoreductase activity"/>
    <property type="evidence" value="ECO:0007669"/>
    <property type="project" value="InterPro"/>
</dbReference>
<dbReference type="Gene3D" id="2.30.110.10">
    <property type="entry name" value="Electron Transport, Fmn-binding Protein, Chain A"/>
    <property type="match status" value="1"/>
</dbReference>
<dbReference type="InterPro" id="IPR004378">
    <property type="entry name" value="F420H2_quin_Rdtase"/>
</dbReference>
<reference evidence="1 2" key="1">
    <citation type="submission" date="2019-02" db="EMBL/GenBank/DDBJ databases">
        <title>Sequencing the genomes of 1000 actinobacteria strains.</title>
        <authorList>
            <person name="Klenk H.-P."/>
        </authorList>
    </citation>
    <scope>NUCLEOTIDE SEQUENCE [LARGE SCALE GENOMIC DNA]</scope>
    <source>
        <strain evidence="1 2">DSM 45779</strain>
    </source>
</reference>
<dbReference type="OrthoDB" id="5186446at2"/>
<dbReference type="InterPro" id="IPR012349">
    <property type="entry name" value="Split_barrel_FMN-bd"/>
</dbReference>
<comment type="caution">
    <text evidence="1">The sequence shown here is derived from an EMBL/GenBank/DDBJ whole genome shotgun (WGS) entry which is preliminary data.</text>
</comment>
<dbReference type="EMBL" id="SHKL01000001">
    <property type="protein sequence ID" value="RZT87749.1"/>
    <property type="molecule type" value="Genomic_DNA"/>
</dbReference>
<dbReference type="RefSeq" id="WP_130291853.1">
    <property type="nucleotide sequence ID" value="NZ_SHKL01000001.1"/>
</dbReference>
<dbReference type="Pfam" id="PF04075">
    <property type="entry name" value="F420H2_quin_red"/>
    <property type="match status" value="1"/>
</dbReference>
<evidence type="ECO:0000313" key="1">
    <source>
        <dbReference type="EMBL" id="RZT87749.1"/>
    </source>
</evidence>
<keyword evidence="2" id="KW-1185">Reference proteome</keyword>
<dbReference type="AlphaFoldDB" id="A0A4Q7V540"/>
<organism evidence="1 2">
    <name type="scientific">Pseudonocardia sediminis</name>
    <dbReference type="NCBI Taxonomy" id="1397368"/>
    <lineage>
        <taxon>Bacteria</taxon>
        <taxon>Bacillati</taxon>
        <taxon>Actinomycetota</taxon>
        <taxon>Actinomycetes</taxon>
        <taxon>Pseudonocardiales</taxon>
        <taxon>Pseudonocardiaceae</taxon>
        <taxon>Pseudonocardia</taxon>
    </lineage>
</organism>
<evidence type="ECO:0000313" key="2">
    <source>
        <dbReference type="Proteomes" id="UP000291591"/>
    </source>
</evidence>
<dbReference type="Proteomes" id="UP000291591">
    <property type="component" value="Unassembled WGS sequence"/>
</dbReference>
<protein>
    <submittedName>
        <fullName evidence="1">Deazaflavin-dependent oxidoreductase (Nitroreductase family)</fullName>
    </submittedName>
</protein>